<evidence type="ECO:0000256" key="2">
    <source>
        <dbReference type="ARBA" id="ARBA00022729"/>
    </source>
</evidence>
<keyword evidence="5" id="KW-0333">Golgi apparatus</keyword>
<keyword evidence="4" id="KW-0106">Calcium</keyword>
<dbReference type="InterPro" id="IPR027240">
    <property type="entry name" value="CAB45_EFh"/>
</dbReference>
<dbReference type="EMBL" id="JARBDR010000141">
    <property type="protein sequence ID" value="KAJ8320189.1"/>
    <property type="molecule type" value="Genomic_DNA"/>
</dbReference>
<evidence type="ECO:0000313" key="13">
    <source>
        <dbReference type="Proteomes" id="UP001217089"/>
    </source>
</evidence>
<evidence type="ECO:0000256" key="1">
    <source>
        <dbReference type="ARBA" id="ARBA00022723"/>
    </source>
</evidence>
<dbReference type="Pfam" id="PF13499">
    <property type="entry name" value="EF-hand_7"/>
    <property type="match status" value="1"/>
</dbReference>
<keyword evidence="13" id="KW-1185">Reference proteome</keyword>
<evidence type="ECO:0000259" key="11">
    <source>
        <dbReference type="PROSITE" id="PS50222"/>
    </source>
</evidence>
<dbReference type="PANTHER" id="PTHR10827:SF98">
    <property type="entry name" value="45 KDA CALCIUM-BINDING PROTEIN"/>
    <property type="match status" value="1"/>
</dbReference>
<keyword evidence="2 10" id="KW-0732">Signal</keyword>
<feature type="domain" description="EF-hand" evidence="11">
    <location>
        <begin position="128"/>
        <end position="163"/>
    </location>
</feature>
<reference evidence="12 13" key="1">
    <citation type="submission" date="2022-12" db="EMBL/GenBank/DDBJ databases">
        <title>Chromosome-level genome of Tegillarca granosa.</title>
        <authorList>
            <person name="Kim J."/>
        </authorList>
    </citation>
    <scope>NUCLEOTIDE SEQUENCE [LARGE SCALE GENOMIC DNA]</scope>
    <source>
        <strain evidence="12">Teg-2019</strain>
        <tissue evidence="12">Adductor muscle</tissue>
    </source>
</reference>
<organism evidence="12 13">
    <name type="scientific">Tegillarca granosa</name>
    <name type="common">Malaysian cockle</name>
    <name type="synonym">Anadara granosa</name>
    <dbReference type="NCBI Taxonomy" id="220873"/>
    <lineage>
        <taxon>Eukaryota</taxon>
        <taxon>Metazoa</taxon>
        <taxon>Spiralia</taxon>
        <taxon>Lophotrochozoa</taxon>
        <taxon>Mollusca</taxon>
        <taxon>Bivalvia</taxon>
        <taxon>Autobranchia</taxon>
        <taxon>Pteriomorphia</taxon>
        <taxon>Arcoida</taxon>
        <taxon>Arcoidea</taxon>
        <taxon>Arcidae</taxon>
        <taxon>Tegillarca</taxon>
    </lineage>
</organism>
<keyword evidence="1" id="KW-0479">Metal-binding</keyword>
<sequence>MSKLILFSVIALLLLHMQNVVCRGIPMLDKMKMKEDVVNMQQPIPLDKLQPQDHLDAVKMEQDGMINKDFHKEAFLGNHEEIEDDAPDIAESKLKDIFYKVDTDSDGELSESEMEAWIMDKIQEHFDHAMEENKEIFKHLDPQNKGYVDWKEYYKHFLLAKGHPVEKAEKHIVDYDQIDLTDIERDQLVRYKFRWSEADQPPADNRLTELEFFAFRHPEQSNITMQNMLNTLFNSLDTNEDKLLTEKEFVALPPGEVEDDEQKKMDQDWQEDRKKEFREVIDKDHDGVATIKELTEYLDPRNPQQAKSEALNLIQMMDDNKNGRISLQEVMKHKDVFITSKIVDVKRNLHDEF</sequence>
<keyword evidence="6" id="KW-0325">Glycoprotein</keyword>
<dbReference type="SUPFAM" id="SSF47473">
    <property type="entry name" value="EF-hand"/>
    <property type="match status" value="2"/>
</dbReference>
<dbReference type="Pfam" id="PF13202">
    <property type="entry name" value="EF-hand_5"/>
    <property type="match status" value="1"/>
</dbReference>
<evidence type="ECO:0000256" key="9">
    <source>
        <dbReference type="ARBA" id="ARBA00031511"/>
    </source>
</evidence>
<dbReference type="PANTHER" id="PTHR10827">
    <property type="entry name" value="RETICULOCALBIN"/>
    <property type="match status" value="1"/>
</dbReference>
<evidence type="ECO:0000256" key="6">
    <source>
        <dbReference type="ARBA" id="ARBA00023180"/>
    </source>
</evidence>
<dbReference type="InterPro" id="IPR018247">
    <property type="entry name" value="EF_Hand_1_Ca_BS"/>
</dbReference>
<gene>
    <name evidence="12" type="ORF">KUTeg_001776</name>
</gene>
<dbReference type="Gene3D" id="1.10.238.10">
    <property type="entry name" value="EF-hand"/>
    <property type="match status" value="2"/>
</dbReference>
<evidence type="ECO:0000256" key="5">
    <source>
        <dbReference type="ARBA" id="ARBA00023034"/>
    </source>
</evidence>
<feature type="domain" description="EF-hand" evidence="11">
    <location>
        <begin position="89"/>
        <end position="124"/>
    </location>
</feature>
<comment type="caution">
    <text evidence="12">The sequence shown here is derived from an EMBL/GenBank/DDBJ whole genome shotgun (WGS) entry which is preliminary data.</text>
</comment>
<keyword evidence="3" id="KW-0677">Repeat</keyword>
<dbReference type="InterPro" id="IPR011992">
    <property type="entry name" value="EF-hand-dom_pair"/>
</dbReference>
<dbReference type="PROSITE" id="PS50222">
    <property type="entry name" value="EF_HAND_2"/>
    <property type="match status" value="3"/>
</dbReference>
<evidence type="ECO:0000256" key="3">
    <source>
        <dbReference type="ARBA" id="ARBA00022737"/>
    </source>
</evidence>
<feature type="chain" id="PRO_5047520691" description="45 kDa calcium-binding protein" evidence="10">
    <location>
        <begin position="23"/>
        <end position="353"/>
    </location>
</feature>
<protein>
    <recommendedName>
        <fullName evidence="8">45 kDa calcium-binding protein</fullName>
    </recommendedName>
    <alternativeName>
        <fullName evidence="9">Stromal cell-derived factor 4</fullName>
    </alternativeName>
</protein>
<accession>A0ABQ9FSE9</accession>
<name>A0ABQ9FSE9_TEGGR</name>
<evidence type="ECO:0000256" key="8">
    <source>
        <dbReference type="ARBA" id="ARBA00023817"/>
    </source>
</evidence>
<dbReference type="CDD" id="cd16225">
    <property type="entry name" value="EFh_CREC_cab45"/>
    <property type="match status" value="1"/>
</dbReference>
<dbReference type="SMART" id="SM00054">
    <property type="entry name" value="EFh"/>
    <property type="match status" value="3"/>
</dbReference>
<dbReference type="Proteomes" id="UP001217089">
    <property type="component" value="Unassembled WGS sequence"/>
</dbReference>
<evidence type="ECO:0000256" key="7">
    <source>
        <dbReference type="ARBA" id="ARBA00023769"/>
    </source>
</evidence>
<evidence type="ECO:0000313" key="12">
    <source>
        <dbReference type="EMBL" id="KAJ8320189.1"/>
    </source>
</evidence>
<dbReference type="InterPro" id="IPR002048">
    <property type="entry name" value="EF_hand_dom"/>
</dbReference>
<comment type="subcellular location">
    <subcellularLocation>
        <location evidence="7">Golgi apparatus lumen</location>
    </subcellularLocation>
</comment>
<dbReference type="PROSITE" id="PS00018">
    <property type="entry name" value="EF_HAND_1"/>
    <property type="match status" value="3"/>
</dbReference>
<feature type="signal peptide" evidence="10">
    <location>
        <begin position="1"/>
        <end position="22"/>
    </location>
</feature>
<proteinExistence type="predicted"/>
<feature type="domain" description="EF-hand" evidence="11">
    <location>
        <begin position="305"/>
        <end position="340"/>
    </location>
</feature>
<evidence type="ECO:0000256" key="10">
    <source>
        <dbReference type="SAM" id="SignalP"/>
    </source>
</evidence>
<evidence type="ECO:0000256" key="4">
    <source>
        <dbReference type="ARBA" id="ARBA00022837"/>
    </source>
</evidence>